<dbReference type="PROSITE" id="PS50146">
    <property type="entry name" value="DAGK"/>
    <property type="match status" value="1"/>
</dbReference>
<dbReference type="InterPro" id="IPR016064">
    <property type="entry name" value="NAD/diacylglycerol_kinase_sf"/>
</dbReference>
<dbReference type="SUPFAM" id="SSF111331">
    <property type="entry name" value="NAD kinase/diacylglycerol kinase-like"/>
    <property type="match status" value="1"/>
</dbReference>
<keyword evidence="6 13" id="KW-0418">Kinase</keyword>
<dbReference type="InterPro" id="IPR050187">
    <property type="entry name" value="Lipid_Phosphate_FormReg"/>
</dbReference>
<dbReference type="GO" id="GO:0005524">
    <property type="term" value="F:ATP binding"/>
    <property type="evidence" value="ECO:0007669"/>
    <property type="project" value="UniProtKB-KW"/>
</dbReference>
<evidence type="ECO:0000256" key="4">
    <source>
        <dbReference type="ARBA" id="ARBA00022723"/>
    </source>
</evidence>
<dbReference type="GO" id="GO:0005886">
    <property type="term" value="C:plasma membrane"/>
    <property type="evidence" value="ECO:0007669"/>
    <property type="project" value="TreeGrafter"/>
</dbReference>
<keyword evidence="2" id="KW-0444">Lipid biosynthesis</keyword>
<dbReference type="Pfam" id="PF00781">
    <property type="entry name" value="DAGK_cat"/>
    <property type="match status" value="1"/>
</dbReference>
<accession>A0A2T5JBY3</accession>
<evidence type="ECO:0000256" key="10">
    <source>
        <dbReference type="ARBA" id="ARBA00023209"/>
    </source>
</evidence>
<evidence type="ECO:0000313" key="14">
    <source>
        <dbReference type="Proteomes" id="UP000244168"/>
    </source>
</evidence>
<dbReference type="InterPro" id="IPR045540">
    <property type="entry name" value="YegS/DAGK_C"/>
</dbReference>
<dbReference type="AlphaFoldDB" id="A0A2T5JBY3"/>
<gene>
    <name evidence="13" type="ORF">C8P68_10282</name>
</gene>
<evidence type="ECO:0000256" key="7">
    <source>
        <dbReference type="ARBA" id="ARBA00022840"/>
    </source>
</evidence>
<keyword evidence="14" id="KW-1185">Reference proteome</keyword>
<keyword evidence="3" id="KW-0808">Transferase</keyword>
<comment type="cofactor">
    <cofactor evidence="1">
        <name>Mg(2+)</name>
        <dbReference type="ChEBI" id="CHEBI:18420"/>
    </cofactor>
</comment>
<dbReference type="PANTHER" id="PTHR12358">
    <property type="entry name" value="SPHINGOSINE KINASE"/>
    <property type="match status" value="1"/>
</dbReference>
<dbReference type="InterPro" id="IPR017438">
    <property type="entry name" value="ATP-NAD_kinase_N"/>
</dbReference>
<evidence type="ECO:0000259" key="12">
    <source>
        <dbReference type="PROSITE" id="PS50146"/>
    </source>
</evidence>
<evidence type="ECO:0000256" key="3">
    <source>
        <dbReference type="ARBA" id="ARBA00022679"/>
    </source>
</evidence>
<sequence length="295" mass="31971">MKRKVLFIINPISGGKKKDSVPGLIKQYLDADRYEYAIGYTASAGHATTLAAEAVGVHDIVVAVGGDGTINEVASGIAGSDTLFGIIPFGSGNGLSRFLNIPLDVVLAIKSINNCRVERIDAGKLNGKYFFNMAGMGFDAHISEVFSHHKERGFMSYVRSAFSEVMSFKPDTYTINIDGKEVERQAFMLSIANSSQYGNNAHISPMASVQDGLLDVCVVKPFPVWKFLWMASIMFTKTADKSSAVEIHRGKHIRISRTSEGPIHLDGEPQIAGAELQIDIIPAVLNIIVGSAYKN</sequence>
<dbReference type="OrthoDB" id="9786026at2"/>
<dbReference type="InterPro" id="IPR001206">
    <property type="entry name" value="Diacylglycerol_kinase_cat_dom"/>
</dbReference>
<keyword evidence="11" id="KW-1208">Phospholipid metabolism</keyword>
<evidence type="ECO:0000256" key="9">
    <source>
        <dbReference type="ARBA" id="ARBA00023098"/>
    </source>
</evidence>
<name>A0A2T5JBY3_9SPHI</name>
<keyword evidence="8" id="KW-0460">Magnesium</keyword>
<dbReference type="PANTHER" id="PTHR12358:SF106">
    <property type="entry name" value="LIPID KINASE YEGS"/>
    <property type="match status" value="1"/>
</dbReference>
<dbReference type="GO" id="GO:0016301">
    <property type="term" value="F:kinase activity"/>
    <property type="evidence" value="ECO:0007669"/>
    <property type="project" value="UniProtKB-KW"/>
</dbReference>
<evidence type="ECO:0000256" key="2">
    <source>
        <dbReference type="ARBA" id="ARBA00022516"/>
    </source>
</evidence>
<evidence type="ECO:0000256" key="8">
    <source>
        <dbReference type="ARBA" id="ARBA00022842"/>
    </source>
</evidence>
<evidence type="ECO:0000256" key="1">
    <source>
        <dbReference type="ARBA" id="ARBA00001946"/>
    </source>
</evidence>
<dbReference type="Proteomes" id="UP000244168">
    <property type="component" value="Unassembled WGS sequence"/>
</dbReference>
<keyword evidence="5" id="KW-0547">Nucleotide-binding</keyword>
<dbReference type="EMBL" id="QAOQ01000002">
    <property type="protein sequence ID" value="PTQ99266.1"/>
    <property type="molecule type" value="Genomic_DNA"/>
</dbReference>
<comment type="caution">
    <text evidence="13">The sequence shown here is derived from an EMBL/GenBank/DDBJ whole genome shotgun (WGS) entry which is preliminary data.</text>
</comment>
<evidence type="ECO:0000256" key="5">
    <source>
        <dbReference type="ARBA" id="ARBA00022741"/>
    </source>
</evidence>
<dbReference type="NCBIfam" id="TIGR00147">
    <property type="entry name" value="YegS/Rv2252/BmrU family lipid kinase"/>
    <property type="match status" value="1"/>
</dbReference>
<dbReference type="GO" id="GO:0046872">
    <property type="term" value="F:metal ion binding"/>
    <property type="evidence" value="ECO:0007669"/>
    <property type="project" value="UniProtKB-KW"/>
</dbReference>
<evidence type="ECO:0000313" key="13">
    <source>
        <dbReference type="EMBL" id="PTQ99266.1"/>
    </source>
</evidence>
<feature type="domain" description="DAGKc" evidence="12">
    <location>
        <begin position="1"/>
        <end position="129"/>
    </location>
</feature>
<dbReference type="Gene3D" id="2.60.200.40">
    <property type="match status" value="1"/>
</dbReference>
<evidence type="ECO:0000256" key="6">
    <source>
        <dbReference type="ARBA" id="ARBA00022777"/>
    </source>
</evidence>
<protein>
    <submittedName>
        <fullName evidence="13">YegS/Rv2252/BmrU family lipid kinase</fullName>
    </submittedName>
</protein>
<dbReference type="SMART" id="SM00046">
    <property type="entry name" value="DAGKc"/>
    <property type="match status" value="1"/>
</dbReference>
<dbReference type="RefSeq" id="WP_107827207.1">
    <property type="nucleotide sequence ID" value="NZ_CP160205.1"/>
</dbReference>
<evidence type="ECO:0000256" key="11">
    <source>
        <dbReference type="ARBA" id="ARBA00023264"/>
    </source>
</evidence>
<organism evidence="13 14">
    <name type="scientific">Mucilaginibacter yixingensis</name>
    <dbReference type="NCBI Taxonomy" id="1295612"/>
    <lineage>
        <taxon>Bacteria</taxon>
        <taxon>Pseudomonadati</taxon>
        <taxon>Bacteroidota</taxon>
        <taxon>Sphingobacteriia</taxon>
        <taxon>Sphingobacteriales</taxon>
        <taxon>Sphingobacteriaceae</taxon>
        <taxon>Mucilaginibacter</taxon>
    </lineage>
</organism>
<keyword evidence="9" id="KW-0443">Lipid metabolism</keyword>
<proteinExistence type="predicted"/>
<dbReference type="Gene3D" id="3.40.50.10330">
    <property type="entry name" value="Probable inorganic polyphosphate/atp-NAD kinase, domain 1"/>
    <property type="match status" value="1"/>
</dbReference>
<keyword evidence="4" id="KW-0479">Metal-binding</keyword>
<keyword evidence="7" id="KW-0067">ATP-binding</keyword>
<dbReference type="InterPro" id="IPR005218">
    <property type="entry name" value="Diacylglycerol/lipid_kinase"/>
</dbReference>
<reference evidence="13 14" key="1">
    <citation type="submission" date="2018-04" db="EMBL/GenBank/DDBJ databases">
        <title>Genomic Encyclopedia of Archaeal and Bacterial Type Strains, Phase II (KMG-II): from individual species to whole genera.</title>
        <authorList>
            <person name="Goeker M."/>
        </authorList>
    </citation>
    <scope>NUCLEOTIDE SEQUENCE [LARGE SCALE GENOMIC DNA]</scope>
    <source>
        <strain evidence="13 14">DSM 26809</strain>
    </source>
</reference>
<dbReference type="Pfam" id="PF19279">
    <property type="entry name" value="YegS_C"/>
    <property type="match status" value="1"/>
</dbReference>
<dbReference type="GO" id="GO:0008654">
    <property type="term" value="P:phospholipid biosynthetic process"/>
    <property type="evidence" value="ECO:0007669"/>
    <property type="project" value="UniProtKB-KW"/>
</dbReference>
<keyword evidence="10" id="KW-0594">Phospholipid biosynthesis</keyword>